<sequence length="197" mass="21112">MFTGIVESIGRIIELDSRAEDARLIIDTADLELADMALGDSLAVSGVCLSLVEKHDRSVVVDVSAETLRCTTLRDLHRDSRVNLERALQLGERLGGHLVSGHVDGVGTVVSRDPVGESLQLQIQAPRALARYIAVKGSICVDGVSLTVNTVSGAEFSVNLIQHTQAVTTLGALERGASVNLEADMIARYLERLLGER</sequence>
<reference evidence="13" key="1">
    <citation type="submission" date="2022-08" db="EMBL/GenBank/DDBJ databases">
        <title>Genomic Encyclopedia of Type Strains, Phase III (KMG-III): the genomes of soil and plant-associated and newly described type strains.</title>
        <authorList>
            <person name="Whitman W."/>
        </authorList>
    </citation>
    <scope>NUCLEOTIDE SEQUENCE</scope>
    <source>
        <strain evidence="13">HMT 1</strain>
    </source>
</reference>
<evidence type="ECO:0000259" key="12">
    <source>
        <dbReference type="PROSITE" id="PS51177"/>
    </source>
</evidence>
<dbReference type="EC" id="2.5.1.9" evidence="5 10"/>
<dbReference type="Gene3D" id="2.40.30.20">
    <property type="match status" value="2"/>
</dbReference>
<dbReference type="SUPFAM" id="SSF63380">
    <property type="entry name" value="Riboflavin synthase domain-like"/>
    <property type="match status" value="2"/>
</dbReference>
<evidence type="ECO:0000256" key="7">
    <source>
        <dbReference type="ARBA" id="ARBA00022619"/>
    </source>
</evidence>
<dbReference type="NCBIfam" id="TIGR00187">
    <property type="entry name" value="ribE"/>
    <property type="match status" value="1"/>
</dbReference>
<feature type="repeat" description="Lumazine-binding" evidence="11">
    <location>
        <begin position="98"/>
        <end position="194"/>
    </location>
</feature>
<evidence type="ECO:0000256" key="8">
    <source>
        <dbReference type="ARBA" id="ARBA00022679"/>
    </source>
</evidence>
<dbReference type="InterPro" id="IPR023366">
    <property type="entry name" value="ATP_synth_asu-like_sf"/>
</dbReference>
<evidence type="ECO:0000256" key="3">
    <source>
        <dbReference type="ARBA" id="ARBA00004887"/>
    </source>
</evidence>
<feature type="domain" description="Lumazine-binding" evidence="12">
    <location>
        <begin position="98"/>
        <end position="194"/>
    </location>
</feature>
<accession>A0AAE3L0D5</accession>
<dbReference type="GO" id="GO:0004746">
    <property type="term" value="F:riboflavin synthase activity"/>
    <property type="evidence" value="ECO:0007669"/>
    <property type="project" value="UniProtKB-UniRule"/>
</dbReference>
<gene>
    <name evidence="13" type="ORF">J2T55_000300</name>
</gene>
<dbReference type="FunFam" id="2.40.30.20:FF:000004">
    <property type="entry name" value="Riboflavin synthase, alpha subunit"/>
    <property type="match status" value="1"/>
</dbReference>
<evidence type="ECO:0000256" key="10">
    <source>
        <dbReference type="NCBIfam" id="TIGR00187"/>
    </source>
</evidence>
<dbReference type="FunFam" id="2.40.30.20:FF:000003">
    <property type="entry name" value="Riboflavin synthase, alpha subunit"/>
    <property type="match status" value="1"/>
</dbReference>
<name>A0AAE3L0D5_9GAMM</name>
<dbReference type="NCBIfam" id="NF006767">
    <property type="entry name" value="PRK09289.1"/>
    <property type="match status" value="1"/>
</dbReference>
<keyword evidence="8 13" id="KW-0808">Transferase</keyword>
<evidence type="ECO:0000256" key="4">
    <source>
        <dbReference type="ARBA" id="ARBA00011233"/>
    </source>
</evidence>
<keyword evidence="9" id="KW-0677">Repeat</keyword>
<evidence type="ECO:0000256" key="2">
    <source>
        <dbReference type="ARBA" id="ARBA00002803"/>
    </source>
</evidence>
<dbReference type="Pfam" id="PF00677">
    <property type="entry name" value="Lum_binding"/>
    <property type="match status" value="2"/>
</dbReference>
<comment type="subunit">
    <text evidence="4">Homotrimer.</text>
</comment>
<proteinExistence type="predicted"/>
<evidence type="ECO:0000256" key="11">
    <source>
        <dbReference type="PROSITE-ProRule" id="PRU00524"/>
    </source>
</evidence>
<comment type="caution">
    <text evidence="13">The sequence shown here is derived from an EMBL/GenBank/DDBJ whole genome shotgun (WGS) entry which is preliminary data.</text>
</comment>
<dbReference type="PANTHER" id="PTHR21098:SF12">
    <property type="entry name" value="RIBOFLAVIN SYNTHASE"/>
    <property type="match status" value="1"/>
</dbReference>
<dbReference type="RefSeq" id="WP_259053807.1">
    <property type="nucleotide sequence ID" value="NZ_JANUCT010000002.1"/>
</dbReference>
<dbReference type="EMBL" id="JANUCT010000002">
    <property type="protein sequence ID" value="MCS3902304.1"/>
    <property type="molecule type" value="Genomic_DNA"/>
</dbReference>
<comment type="pathway">
    <text evidence="3">Cofactor biosynthesis; riboflavin biosynthesis; riboflavin from 2-hydroxy-3-oxobutyl phosphate and 5-amino-6-(D-ribitylamino)uracil: step 2/2.</text>
</comment>
<comment type="catalytic activity">
    <reaction evidence="1">
        <text>2 6,7-dimethyl-8-(1-D-ribityl)lumazine + H(+) = 5-amino-6-(D-ribitylamino)uracil + riboflavin</text>
        <dbReference type="Rhea" id="RHEA:20772"/>
        <dbReference type="ChEBI" id="CHEBI:15378"/>
        <dbReference type="ChEBI" id="CHEBI:15934"/>
        <dbReference type="ChEBI" id="CHEBI:57986"/>
        <dbReference type="ChEBI" id="CHEBI:58201"/>
        <dbReference type="EC" id="2.5.1.9"/>
    </reaction>
</comment>
<comment type="function">
    <text evidence="2">Catalyzes the dismutation of two molecules of 6,7-dimethyl-8-ribityllumazine, resulting in the formation of riboflavin and 5-amino-6-(D-ribitylamino)uracil.</text>
</comment>
<dbReference type="GO" id="GO:0009231">
    <property type="term" value="P:riboflavin biosynthetic process"/>
    <property type="evidence" value="ECO:0007669"/>
    <property type="project" value="UniProtKB-KW"/>
</dbReference>
<evidence type="ECO:0000256" key="6">
    <source>
        <dbReference type="ARBA" id="ARBA00013950"/>
    </source>
</evidence>
<evidence type="ECO:0000313" key="14">
    <source>
        <dbReference type="Proteomes" id="UP001204445"/>
    </source>
</evidence>
<dbReference type="PANTHER" id="PTHR21098">
    <property type="entry name" value="RIBOFLAVIN SYNTHASE ALPHA CHAIN"/>
    <property type="match status" value="1"/>
</dbReference>
<feature type="repeat" description="Lumazine-binding" evidence="11">
    <location>
        <begin position="1"/>
        <end position="97"/>
    </location>
</feature>
<evidence type="ECO:0000256" key="9">
    <source>
        <dbReference type="ARBA" id="ARBA00022737"/>
    </source>
</evidence>
<organism evidence="13 14">
    <name type="scientific">Methylohalomonas lacus</name>
    <dbReference type="NCBI Taxonomy" id="398773"/>
    <lineage>
        <taxon>Bacteria</taxon>
        <taxon>Pseudomonadati</taxon>
        <taxon>Pseudomonadota</taxon>
        <taxon>Gammaproteobacteria</taxon>
        <taxon>Methylohalomonadales</taxon>
        <taxon>Methylohalomonadaceae</taxon>
        <taxon>Methylohalomonas</taxon>
    </lineage>
</organism>
<dbReference type="InterPro" id="IPR001783">
    <property type="entry name" value="Lumazine-bd"/>
</dbReference>
<dbReference type="PIRSF" id="PIRSF000498">
    <property type="entry name" value="Riboflavin_syn_A"/>
    <property type="match status" value="1"/>
</dbReference>
<dbReference type="InterPro" id="IPR026017">
    <property type="entry name" value="Lumazine-bd_dom"/>
</dbReference>
<dbReference type="Proteomes" id="UP001204445">
    <property type="component" value="Unassembled WGS sequence"/>
</dbReference>
<dbReference type="PROSITE" id="PS51177">
    <property type="entry name" value="LUMAZINE_BIND"/>
    <property type="match status" value="2"/>
</dbReference>
<dbReference type="NCBIfam" id="NF009566">
    <property type="entry name" value="PRK13020.1"/>
    <property type="match status" value="1"/>
</dbReference>
<keyword evidence="7" id="KW-0686">Riboflavin biosynthesis</keyword>
<dbReference type="InterPro" id="IPR017938">
    <property type="entry name" value="Riboflavin_synthase-like_b-brl"/>
</dbReference>
<protein>
    <recommendedName>
        <fullName evidence="6 10">Riboflavin synthase</fullName>
        <ecNumber evidence="5 10">2.5.1.9</ecNumber>
    </recommendedName>
</protein>
<dbReference type="AlphaFoldDB" id="A0AAE3L0D5"/>
<evidence type="ECO:0000256" key="5">
    <source>
        <dbReference type="ARBA" id="ARBA00012827"/>
    </source>
</evidence>
<keyword evidence="14" id="KW-1185">Reference proteome</keyword>
<dbReference type="CDD" id="cd00402">
    <property type="entry name" value="Riboflavin_synthase_like"/>
    <property type="match status" value="1"/>
</dbReference>
<evidence type="ECO:0000256" key="1">
    <source>
        <dbReference type="ARBA" id="ARBA00000968"/>
    </source>
</evidence>
<evidence type="ECO:0000313" key="13">
    <source>
        <dbReference type="EMBL" id="MCS3902304.1"/>
    </source>
</evidence>
<feature type="domain" description="Lumazine-binding" evidence="12">
    <location>
        <begin position="1"/>
        <end position="97"/>
    </location>
</feature>